<dbReference type="VEuPathDB" id="FungiDB:AJ78_04096"/>
<feature type="compositionally biased region" description="Basic residues" evidence="1">
    <location>
        <begin position="118"/>
        <end position="127"/>
    </location>
</feature>
<dbReference type="Proteomes" id="UP000182235">
    <property type="component" value="Unassembled WGS sequence"/>
</dbReference>
<gene>
    <name evidence="2" type="ORF">AJ78_04096</name>
</gene>
<organism evidence="2 3">
    <name type="scientific">Emergomyces pasteurianus Ep9510</name>
    <dbReference type="NCBI Taxonomy" id="1447872"/>
    <lineage>
        <taxon>Eukaryota</taxon>
        <taxon>Fungi</taxon>
        <taxon>Dikarya</taxon>
        <taxon>Ascomycota</taxon>
        <taxon>Pezizomycotina</taxon>
        <taxon>Eurotiomycetes</taxon>
        <taxon>Eurotiomycetidae</taxon>
        <taxon>Onygenales</taxon>
        <taxon>Ajellomycetaceae</taxon>
        <taxon>Emergomyces</taxon>
    </lineage>
</organism>
<accession>A0A1J9PI48</accession>
<sequence>MRMTWDPRTDAKLLRGILKYTKLGKKGHEELAAYMGCTVIAIQKRLQKLLATTPRDAPAASPPSTPVQKEKSPGGKASSAANRILTNGPPDLSTPRKRKVLAEWTEEGDDSTCGSPTKRLKPGKAGKIKLENRDVTEDDYA</sequence>
<proteinExistence type="predicted"/>
<dbReference type="AlphaFoldDB" id="A0A1J9PI48"/>
<dbReference type="EMBL" id="LGRN01000143">
    <property type="protein sequence ID" value="OJD15678.1"/>
    <property type="molecule type" value="Genomic_DNA"/>
</dbReference>
<name>A0A1J9PI48_9EURO</name>
<dbReference type="OrthoDB" id="5418867at2759"/>
<dbReference type="STRING" id="1447872.A0A1J9PI48"/>
<keyword evidence="3" id="KW-1185">Reference proteome</keyword>
<evidence type="ECO:0000313" key="3">
    <source>
        <dbReference type="Proteomes" id="UP000182235"/>
    </source>
</evidence>
<evidence type="ECO:0000313" key="2">
    <source>
        <dbReference type="EMBL" id="OJD15678.1"/>
    </source>
</evidence>
<reference evidence="2 3" key="1">
    <citation type="submission" date="2015-07" db="EMBL/GenBank/DDBJ databases">
        <title>Emmonsia species relationships and genome sequence.</title>
        <authorList>
            <consortium name="The Broad Institute Genomics Platform"/>
            <person name="Cuomo C.A."/>
            <person name="Munoz J.F."/>
            <person name="Imamovic A."/>
            <person name="Priest M.E."/>
            <person name="Young S."/>
            <person name="Clay O.K."/>
            <person name="McEwen J.G."/>
        </authorList>
    </citation>
    <scope>NUCLEOTIDE SEQUENCE [LARGE SCALE GENOMIC DNA]</scope>
    <source>
        <strain evidence="2 3">UAMH 9510</strain>
    </source>
</reference>
<feature type="region of interest" description="Disordered" evidence="1">
    <location>
        <begin position="52"/>
        <end position="127"/>
    </location>
</feature>
<comment type="caution">
    <text evidence="2">The sequence shown here is derived from an EMBL/GenBank/DDBJ whole genome shotgun (WGS) entry which is preliminary data.</text>
</comment>
<evidence type="ECO:0000256" key="1">
    <source>
        <dbReference type="SAM" id="MobiDB-lite"/>
    </source>
</evidence>
<protein>
    <submittedName>
        <fullName evidence="2">Uncharacterized protein</fullName>
    </submittedName>
</protein>